<dbReference type="InterPro" id="IPR020596">
    <property type="entry name" value="rRNA_Ade_Mease_Trfase_CS"/>
</dbReference>
<dbReference type="SMART" id="SM00650">
    <property type="entry name" value="rADc"/>
    <property type="match status" value="1"/>
</dbReference>
<dbReference type="eggNOG" id="arCOG04131">
    <property type="taxonomic scope" value="Archaea"/>
</dbReference>
<feature type="domain" description="Ribosomal RNA adenine methylase transferase N-terminal" evidence="7">
    <location>
        <begin position="25"/>
        <end position="183"/>
    </location>
</feature>
<evidence type="ECO:0000256" key="4">
    <source>
        <dbReference type="ARBA" id="ARBA00022691"/>
    </source>
</evidence>
<keyword evidence="1" id="KW-0698">rRNA processing</keyword>
<sequence>MLRARRELGQHFLVARWVARIFAGWACRFRRLLEVGVGQGFLTSTILRSCSVEIAGLELDLRLVGELASISFYFTGFMPVIADAVEPPLRLGGVDAVYGSIPYNITGPLLSLLVVEARKPALLLLQREVVDRLAAKPGTASYGRITVLVRLVYDVKPGPVVPPSAFRPRPKVYSRIVELVPRPDAPSPDMLRRVEELTKCMFSERNKRAAKVAAKCIGIELSKIEGLVGRDIRVYQLEPEKFIQLLDSQNG</sequence>
<dbReference type="InterPro" id="IPR020598">
    <property type="entry name" value="rRNA_Ade_methylase_Trfase_N"/>
</dbReference>
<evidence type="ECO:0000256" key="2">
    <source>
        <dbReference type="ARBA" id="ARBA00022603"/>
    </source>
</evidence>
<name>A2BNB0_HYPBU</name>
<dbReference type="InterPro" id="IPR029063">
    <property type="entry name" value="SAM-dependent_MTases_sf"/>
</dbReference>
<evidence type="ECO:0000313" key="8">
    <source>
        <dbReference type="EMBL" id="ABM81471.1"/>
    </source>
</evidence>
<dbReference type="HOGENOM" id="CLU_041220_0_2_2"/>
<comment type="similarity">
    <text evidence="6">Belongs to the class I-like SAM-binding methyltransferase superfamily. rRNA adenine N(6)-methyltransferase family.</text>
</comment>
<dbReference type="PROSITE" id="PS51689">
    <property type="entry name" value="SAM_RNA_A_N6_MT"/>
    <property type="match status" value="1"/>
</dbReference>
<evidence type="ECO:0000259" key="7">
    <source>
        <dbReference type="SMART" id="SM00650"/>
    </source>
</evidence>
<dbReference type="OrthoDB" id="9883at2157"/>
<gene>
    <name evidence="8" type="ordered locus">Hbut_1657</name>
</gene>
<dbReference type="GO" id="GO:0000179">
    <property type="term" value="F:rRNA (adenine-N6,N6-)-dimethyltransferase activity"/>
    <property type="evidence" value="ECO:0007669"/>
    <property type="project" value="UniProtKB-UniRule"/>
</dbReference>
<organism evidence="8 9">
    <name type="scientific">Hyperthermus butylicus (strain DSM 5456 / JCM 9403 / PLM1-5)</name>
    <dbReference type="NCBI Taxonomy" id="415426"/>
    <lineage>
        <taxon>Archaea</taxon>
        <taxon>Thermoproteota</taxon>
        <taxon>Thermoprotei</taxon>
        <taxon>Desulfurococcales</taxon>
        <taxon>Pyrodictiaceae</taxon>
        <taxon>Hyperthermus</taxon>
    </lineage>
</organism>
<protein>
    <submittedName>
        <fullName evidence="8">Dimethyladenosine transferase</fullName>
    </submittedName>
</protein>
<keyword evidence="2 6" id="KW-0489">Methyltransferase</keyword>
<accession>A2BNB0</accession>
<evidence type="ECO:0000256" key="5">
    <source>
        <dbReference type="ARBA" id="ARBA00022884"/>
    </source>
</evidence>
<proteinExistence type="inferred from homology"/>
<evidence type="ECO:0000256" key="6">
    <source>
        <dbReference type="PROSITE-ProRule" id="PRU01026"/>
    </source>
</evidence>
<dbReference type="PANTHER" id="PTHR11727:SF7">
    <property type="entry name" value="DIMETHYLADENOSINE TRANSFERASE-RELATED"/>
    <property type="match status" value="1"/>
</dbReference>
<feature type="binding site" evidence="6">
    <location>
        <position position="13"/>
    </location>
    <ligand>
        <name>S-adenosyl-L-methionine</name>
        <dbReference type="ChEBI" id="CHEBI:59789"/>
    </ligand>
</feature>
<evidence type="ECO:0000256" key="3">
    <source>
        <dbReference type="ARBA" id="ARBA00022679"/>
    </source>
</evidence>
<feature type="binding site" evidence="6">
    <location>
        <position position="36"/>
    </location>
    <ligand>
        <name>S-adenosyl-L-methionine</name>
        <dbReference type="ChEBI" id="CHEBI:59789"/>
    </ligand>
</feature>
<dbReference type="KEGG" id="hbu:Hbut_1657"/>
<dbReference type="NCBIfam" id="TIGR00755">
    <property type="entry name" value="ksgA"/>
    <property type="match status" value="1"/>
</dbReference>
<dbReference type="Gene3D" id="3.40.50.150">
    <property type="entry name" value="Vaccinia Virus protein VP39"/>
    <property type="match status" value="1"/>
</dbReference>
<keyword evidence="5 6" id="KW-0694">RNA-binding</keyword>
<dbReference type="GO" id="GO:0003723">
    <property type="term" value="F:RNA binding"/>
    <property type="evidence" value="ECO:0007669"/>
    <property type="project" value="UniProtKB-UniRule"/>
</dbReference>
<dbReference type="EnsemblBacteria" id="ABM81471">
    <property type="protein sequence ID" value="ABM81471"/>
    <property type="gene ID" value="Hbut_1657"/>
</dbReference>
<reference evidence="8 9" key="1">
    <citation type="journal article" date="2007" name="Archaea">
        <title>The genome of Hyperthermus butylicus: a sulfur-reducing, peptide fermenting, neutrophilic Crenarchaeote growing up to 108 degrees C.</title>
        <authorList>
            <person name="Brugger K."/>
            <person name="Chen L."/>
            <person name="Stark M."/>
            <person name="Zibat A."/>
            <person name="Redder P."/>
            <person name="Ruepp A."/>
            <person name="Awayez M."/>
            <person name="She Q."/>
            <person name="Garrett R.A."/>
            <person name="Klenk H.P."/>
        </authorList>
    </citation>
    <scope>NUCLEOTIDE SEQUENCE [LARGE SCALE GENOMIC DNA]</scope>
    <source>
        <strain evidence="9">DSM 5456 / JCM 9403 / PLM1-5</strain>
    </source>
</reference>
<feature type="binding site" evidence="6">
    <location>
        <position position="100"/>
    </location>
    <ligand>
        <name>S-adenosyl-L-methionine</name>
        <dbReference type="ChEBI" id="CHEBI:59789"/>
    </ligand>
</feature>
<dbReference type="Proteomes" id="UP000002593">
    <property type="component" value="Chromosome"/>
</dbReference>
<feature type="binding site" evidence="6">
    <location>
        <position position="11"/>
    </location>
    <ligand>
        <name>S-adenosyl-L-methionine</name>
        <dbReference type="ChEBI" id="CHEBI:59789"/>
    </ligand>
</feature>
<dbReference type="InterPro" id="IPR011530">
    <property type="entry name" value="rRNA_adenine_dimethylase"/>
</dbReference>
<dbReference type="RefSeq" id="WP_011822789.1">
    <property type="nucleotide sequence ID" value="NC_008818.1"/>
</dbReference>
<dbReference type="AlphaFoldDB" id="A2BNB0"/>
<evidence type="ECO:0000313" key="9">
    <source>
        <dbReference type="Proteomes" id="UP000002593"/>
    </source>
</evidence>
<dbReference type="GeneID" id="4782970"/>
<evidence type="ECO:0000256" key="1">
    <source>
        <dbReference type="ARBA" id="ARBA00022552"/>
    </source>
</evidence>
<dbReference type="PANTHER" id="PTHR11727">
    <property type="entry name" value="DIMETHYLADENOSINE TRANSFERASE"/>
    <property type="match status" value="1"/>
</dbReference>
<dbReference type="SUPFAM" id="SSF53335">
    <property type="entry name" value="S-adenosyl-L-methionine-dependent methyltransferases"/>
    <property type="match status" value="1"/>
</dbReference>
<keyword evidence="3 6" id="KW-0808">Transferase</keyword>
<dbReference type="PROSITE" id="PS01131">
    <property type="entry name" value="RRNA_A_DIMETH"/>
    <property type="match status" value="1"/>
</dbReference>
<dbReference type="STRING" id="415426.Hbut_1657"/>
<keyword evidence="4 6" id="KW-0949">S-adenosyl-L-methionine</keyword>
<feature type="binding site" evidence="6">
    <location>
        <position position="58"/>
    </location>
    <ligand>
        <name>S-adenosyl-L-methionine</name>
        <dbReference type="ChEBI" id="CHEBI:59789"/>
    </ligand>
</feature>
<dbReference type="Pfam" id="PF00398">
    <property type="entry name" value="RrnaAD"/>
    <property type="match status" value="1"/>
</dbReference>
<feature type="binding site" evidence="6">
    <location>
        <position position="83"/>
    </location>
    <ligand>
        <name>S-adenosyl-L-methionine</name>
        <dbReference type="ChEBI" id="CHEBI:59789"/>
    </ligand>
</feature>
<dbReference type="EMBL" id="CP000493">
    <property type="protein sequence ID" value="ABM81471.1"/>
    <property type="molecule type" value="Genomic_DNA"/>
</dbReference>
<keyword evidence="9" id="KW-1185">Reference proteome</keyword>
<dbReference type="InterPro" id="IPR001737">
    <property type="entry name" value="KsgA/Erm"/>
</dbReference>